<evidence type="ECO:0000256" key="2">
    <source>
        <dbReference type="SAM" id="SignalP"/>
    </source>
</evidence>
<sequence>MFSFSKFAVVFATTAALARASVTPVKARDVYTITYPDSTTVWNVGETHNVTWTAPYDGTGRLFITNDMSNFGSPLVTDIDADAETVTITVPDLIDGTYYVIIDFDGTSATSAPFGIGESVTVTGSPTVLSTIWYPSASYSGVVYASAYYSSVVYSSSPASTTPSTTVSTPSTTSKVATSTATGSTTSTSSASSSTASASISISNSAAGRFRSAFGYGPMLMTLGFITMVMFNC</sequence>
<evidence type="ECO:0000256" key="1">
    <source>
        <dbReference type="SAM" id="MobiDB-lite"/>
    </source>
</evidence>
<feature type="region of interest" description="Disordered" evidence="1">
    <location>
        <begin position="158"/>
        <end position="193"/>
    </location>
</feature>
<name>A0A0D7A6U6_9AGAR</name>
<keyword evidence="4" id="KW-1185">Reference proteome</keyword>
<accession>A0A0D7A6U6</accession>
<gene>
    <name evidence="3" type="ORF">FISHEDRAFT_75551</name>
</gene>
<evidence type="ECO:0000313" key="3">
    <source>
        <dbReference type="EMBL" id="KIY46528.1"/>
    </source>
</evidence>
<evidence type="ECO:0008006" key="5">
    <source>
        <dbReference type="Google" id="ProtNLM"/>
    </source>
</evidence>
<dbReference type="EMBL" id="KN882028">
    <property type="protein sequence ID" value="KIY46528.1"/>
    <property type="molecule type" value="Genomic_DNA"/>
</dbReference>
<keyword evidence="2" id="KW-0732">Signal</keyword>
<proteinExistence type="predicted"/>
<dbReference type="Proteomes" id="UP000054144">
    <property type="component" value="Unassembled WGS sequence"/>
</dbReference>
<dbReference type="OrthoDB" id="3003802at2759"/>
<reference evidence="3 4" key="1">
    <citation type="journal article" date="2015" name="Fungal Genet. Biol.">
        <title>Evolution of novel wood decay mechanisms in Agaricales revealed by the genome sequences of Fistulina hepatica and Cylindrobasidium torrendii.</title>
        <authorList>
            <person name="Floudas D."/>
            <person name="Held B.W."/>
            <person name="Riley R."/>
            <person name="Nagy L.G."/>
            <person name="Koehler G."/>
            <person name="Ransdell A.S."/>
            <person name="Younus H."/>
            <person name="Chow J."/>
            <person name="Chiniquy J."/>
            <person name="Lipzen A."/>
            <person name="Tritt A."/>
            <person name="Sun H."/>
            <person name="Haridas S."/>
            <person name="LaButti K."/>
            <person name="Ohm R.A."/>
            <person name="Kues U."/>
            <person name="Blanchette R.A."/>
            <person name="Grigoriev I.V."/>
            <person name="Minto R.E."/>
            <person name="Hibbett D.S."/>
        </authorList>
    </citation>
    <scope>NUCLEOTIDE SEQUENCE [LARGE SCALE GENOMIC DNA]</scope>
    <source>
        <strain evidence="3 4">ATCC 64428</strain>
    </source>
</reference>
<dbReference type="AlphaFoldDB" id="A0A0D7A6U6"/>
<feature type="signal peptide" evidence="2">
    <location>
        <begin position="1"/>
        <end position="20"/>
    </location>
</feature>
<organism evidence="3 4">
    <name type="scientific">Fistulina hepatica ATCC 64428</name>
    <dbReference type="NCBI Taxonomy" id="1128425"/>
    <lineage>
        <taxon>Eukaryota</taxon>
        <taxon>Fungi</taxon>
        <taxon>Dikarya</taxon>
        <taxon>Basidiomycota</taxon>
        <taxon>Agaricomycotina</taxon>
        <taxon>Agaricomycetes</taxon>
        <taxon>Agaricomycetidae</taxon>
        <taxon>Agaricales</taxon>
        <taxon>Fistulinaceae</taxon>
        <taxon>Fistulina</taxon>
    </lineage>
</organism>
<evidence type="ECO:0000313" key="4">
    <source>
        <dbReference type="Proteomes" id="UP000054144"/>
    </source>
</evidence>
<feature type="chain" id="PRO_5002316200" description="Ser-Thr-rich glycosyl-phosphatidyl-inositol-anchored membrane family-domain-containing protein" evidence="2">
    <location>
        <begin position="21"/>
        <end position="233"/>
    </location>
</feature>
<protein>
    <recommendedName>
        <fullName evidence="5">Ser-Thr-rich glycosyl-phosphatidyl-inositol-anchored membrane family-domain-containing protein</fullName>
    </recommendedName>
</protein>